<proteinExistence type="predicted"/>
<evidence type="ECO:0000313" key="1">
    <source>
        <dbReference type="EMBL" id="MFA1559449.1"/>
    </source>
</evidence>
<accession>A0ABV4R9A4</accession>
<dbReference type="Proteomes" id="UP001569904">
    <property type="component" value="Unassembled WGS sequence"/>
</dbReference>
<reference evidence="1 2" key="1">
    <citation type="submission" date="2023-11" db="EMBL/GenBank/DDBJ databases">
        <title>Actinomadura monticuli sp. nov., isolated from volcanic ash.</title>
        <authorList>
            <person name="Lee S.D."/>
            <person name="Yang H."/>
            <person name="Kim I.S."/>
        </authorList>
    </citation>
    <scope>NUCLEOTIDE SEQUENCE [LARGE SCALE GENOMIC DNA]</scope>
    <source>
        <strain evidence="1 2">DSM 45346</strain>
    </source>
</reference>
<name>A0ABV4R9A4_9ACTN</name>
<dbReference type="EMBL" id="JAXCEH010000067">
    <property type="protein sequence ID" value="MFA1559449.1"/>
    <property type="molecule type" value="Genomic_DNA"/>
</dbReference>
<protein>
    <submittedName>
        <fullName evidence="1">Uncharacterized protein</fullName>
    </submittedName>
</protein>
<gene>
    <name evidence="1" type="ORF">SM436_37675</name>
</gene>
<evidence type="ECO:0000313" key="2">
    <source>
        <dbReference type="Proteomes" id="UP001569904"/>
    </source>
</evidence>
<keyword evidence="2" id="KW-1185">Reference proteome</keyword>
<organism evidence="1 2">
    <name type="scientific">Actinomadura chokoriensis</name>
    <dbReference type="NCBI Taxonomy" id="454156"/>
    <lineage>
        <taxon>Bacteria</taxon>
        <taxon>Bacillati</taxon>
        <taxon>Actinomycetota</taxon>
        <taxon>Actinomycetes</taxon>
        <taxon>Streptosporangiales</taxon>
        <taxon>Thermomonosporaceae</taxon>
        <taxon>Actinomadura</taxon>
    </lineage>
</organism>
<dbReference type="RefSeq" id="WP_371946467.1">
    <property type="nucleotide sequence ID" value="NZ_JAXCEH010000067.1"/>
</dbReference>
<comment type="caution">
    <text evidence="1">The sequence shown here is derived from an EMBL/GenBank/DDBJ whole genome shotgun (WGS) entry which is preliminary data.</text>
</comment>
<sequence>MVTPIHRLTGLIDRLTGTGARPPRSTKLRLHGVNIQFLTDPNSELI</sequence>